<keyword evidence="2" id="KW-1185">Reference proteome</keyword>
<gene>
    <name evidence="1" type="ORF">ADK38_22735</name>
</gene>
<accession>A0ABR5J3B6</accession>
<comment type="caution">
    <text evidence="1">The sequence shown here is derived from an EMBL/GenBank/DDBJ whole genome shotgun (WGS) entry which is preliminary data.</text>
</comment>
<sequence>GGRRPHVTGEAARLVRVLRAGGAHVVVVSSKSTTFDPAAGREMAALGARVLDTPLQESDSGVREVLDFGPDLVVDNGELALLWSRTDGAPAVLGGTAHSQNAVKKVTACLLYTS</sequence>
<proteinExistence type="predicted"/>
<evidence type="ECO:0000313" key="2">
    <source>
        <dbReference type="Proteomes" id="UP000037020"/>
    </source>
</evidence>
<feature type="non-terminal residue" evidence="1">
    <location>
        <position position="1"/>
    </location>
</feature>
<evidence type="ECO:0000313" key="1">
    <source>
        <dbReference type="EMBL" id="KOG87917.1"/>
    </source>
</evidence>
<feature type="non-terminal residue" evidence="1">
    <location>
        <position position="114"/>
    </location>
</feature>
<dbReference type="SUPFAM" id="SSF52283">
    <property type="entry name" value="Formate/glycerate dehydrogenase catalytic domain-like"/>
    <property type="match status" value="1"/>
</dbReference>
<organism evidence="1 2">
    <name type="scientific">Streptomyces varsoviensis</name>
    <dbReference type="NCBI Taxonomy" id="67373"/>
    <lineage>
        <taxon>Bacteria</taxon>
        <taxon>Bacillati</taxon>
        <taxon>Actinomycetota</taxon>
        <taxon>Actinomycetes</taxon>
        <taxon>Kitasatosporales</taxon>
        <taxon>Streptomycetaceae</taxon>
        <taxon>Streptomyces</taxon>
    </lineage>
</organism>
<dbReference type="Proteomes" id="UP000037020">
    <property type="component" value="Unassembled WGS sequence"/>
</dbReference>
<dbReference type="EMBL" id="LGUT01001965">
    <property type="protein sequence ID" value="KOG87917.1"/>
    <property type="molecule type" value="Genomic_DNA"/>
</dbReference>
<reference evidence="1 2" key="1">
    <citation type="submission" date="2015-07" db="EMBL/GenBank/DDBJ databases">
        <authorList>
            <person name="Ju K.-S."/>
            <person name="Doroghazi J.R."/>
            <person name="Metcalf W.W."/>
        </authorList>
    </citation>
    <scope>NUCLEOTIDE SEQUENCE [LARGE SCALE GENOMIC DNA]</scope>
    <source>
        <strain evidence="1 2">NRRL B-3589</strain>
    </source>
</reference>
<protein>
    <submittedName>
        <fullName evidence="1">Uncharacterized protein</fullName>
    </submittedName>
</protein>
<name>A0ABR5J3B6_9ACTN</name>